<name>A0AC60P4G7_IXOPE</name>
<keyword evidence="2" id="KW-1185">Reference proteome</keyword>
<evidence type="ECO:0000313" key="2">
    <source>
        <dbReference type="Proteomes" id="UP000805193"/>
    </source>
</evidence>
<proteinExistence type="predicted"/>
<protein>
    <submittedName>
        <fullName evidence="1">Uncharacterized protein</fullName>
    </submittedName>
</protein>
<evidence type="ECO:0000313" key="1">
    <source>
        <dbReference type="EMBL" id="KAG0414310.1"/>
    </source>
</evidence>
<sequence>MPPGRRPSRRLSHHHRERPSWPIPRTRVPLQSFASRLPNFLRCSRVRRAADRREPLSPIVGSPLLELAVRLCRGSCRSSGADARGVHRCLPPPSPLSSRWVLRKDALGQQRRRLRNRGDRHVPRRRRSVVDHKWANETPHA</sequence>
<organism evidence="1 2">
    <name type="scientific">Ixodes persulcatus</name>
    <name type="common">Taiga tick</name>
    <dbReference type="NCBI Taxonomy" id="34615"/>
    <lineage>
        <taxon>Eukaryota</taxon>
        <taxon>Metazoa</taxon>
        <taxon>Ecdysozoa</taxon>
        <taxon>Arthropoda</taxon>
        <taxon>Chelicerata</taxon>
        <taxon>Arachnida</taxon>
        <taxon>Acari</taxon>
        <taxon>Parasitiformes</taxon>
        <taxon>Ixodida</taxon>
        <taxon>Ixodoidea</taxon>
        <taxon>Ixodidae</taxon>
        <taxon>Ixodinae</taxon>
        <taxon>Ixodes</taxon>
    </lineage>
</organism>
<accession>A0AC60P4G7</accession>
<dbReference type="EMBL" id="JABSTQ010011189">
    <property type="protein sequence ID" value="KAG0414310.1"/>
    <property type="molecule type" value="Genomic_DNA"/>
</dbReference>
<dbReference type="Proteomes" id="UP000805193">
    <property type="component" value="Unassembled WGS sequence"/>
</dbReference>
<gene>
    <name evidence="1" type="ORF">HPB47_008540</name>
</gene>
<comment type="caution">
    <text evidence="1">The sequence shown here is derived from an EMBL/GenBank/DDBJ whole genome shotgun (WGS) entry which is preliminary data.</text>
</comment>
<reference evidence="1 2" key="1">
    <citation type="journal article" date="2020" name="Cell">
        <title>Large-Scale Comparative Analyses of Tick Genomes Elucidate Their Genetic Diversity and Vector Capacities.</title>
        <authorList>
            <consortium name="Tick Genome and Microbiome Consortium (TIGMIC)"/>
            <person name="Jia N."/>
            <person name="Wang J."/>
            <person name="Shi W."/>
            <person name="Du L."/>
            <person name="Sun Y."/>
            <person name="Zhan W."/>
            <person name="Jiang J.F."/>
            <person name="Wang Q."/>
            <person name="Zhang B."/>
            <person name="Ji P."/>
            <person name="Bell-Sakyi L."/>
            <person name="Cui X.M."/>
            <person name="Yuan T.T."/>
            <person name="Jiang B.G."/>
            <person name="Yang W.F."/>
            <person name="Lam T.T."/>
            <person name="Chang Q.C."/>
            <person name="Ding S.J."/>
            <person name="Wang X.J."/>
            <person name="Zhu J.G."/>
            <person name="Ruan X.D."/>
            <person name="Zhao L."/>
            <person name="Wei J.T."/>
            <person name="Ye R.Z."/>
            <person name="Que T.C."/>
            <person name="Du C.H."/>
            <person name="Zhou Y.H."/>
            <person name="Cheng J.X."/>
            <person name="Dai P.F."/>
            <person name="Guo W.B."/>
            <person name="Han X.H."/>
            <person name="Huang E.J."/>
            <person name="Li L.F."/>
            <person name="Wei W."/>
            <person name="Gao Y.C."/>
            <person name="Liu J.Z."/>
            <person name="Shao H.Z."/>
            <person name="Wang X."/>
            <person name="Wang C.C."/>
            <person name="Yang T.C."/>
            <person name="Huo Q.B."/>
            <person name="Li W."/>
            <person name="Chen H.Y."/>
            <person name="Chen S.E."/>
            <person name="Zhou L.G."/>
            <person name="Ni X.B."/>
            <person name="Tian J.H."/>
            <person name="Sheng Y."/>
            <person name="Liu T."/>
            <person name="Pan Y.S."/>
            <person name="Xia L.Y."/>
            <person name="Li J."/>
            <person name="Zhao F."/>
            <person name="Cao W.C."/>
        </authorList>
    </citation>
    <scope>NUCLEOTIDE SEQUENCE [LARGE SCALE GENOMIC DNA]</scope>
    <source>
        <strain evidence="1">Iper-2018</strain>
    </source>
</reference>